<dbReference type="EMBL" id="KZ819681">
    <property type="protein sequence ID" value="PWN24496.1"/>
    <property type="molecule type" value="Genomic_DNA"/>
</dbReference>
<feature type="region of interest" description="Disordered" evidence="9">
    <location>
        <begin position="1101"/>
        <end position="1128"/>
    </location>
</feature>
<reference evidence="11 12" key="1">
    <citation type="journal article" date="2018" name="Mol. Biol. Evol.">
        <title>Broad Genomic Sampling Reveals a Smut Pathogenic Ancestry of the Fungal Clade Ustilaginomycotina.</title>
        <authorList>
            <person name="Kijpornyongpan T."/>
            <person name="Mondo S.J."/>
            <person name="Barry K."/>
            <person name="Sandor L."/>
            <person name="Lee J."/>
            <person name="Lipzen A."/>
            <person name="Pangilinan J."/>
            <person name="LaButti K."/>
            <person name="Hainaut M."/>
            <person name="Henrissat B."/>
            <person name="Grigoriev I.V."/>
            <person name="Spatafora J.W."/>
            <person name="Aime M.C."/>
        </authorList>
    </citation>
    <scope>NUCLEOTIDE SEQUENCE [LARGE SCALE GENOMIC DNA]</scope>
    <source>
        <strain evidence="11 12">MCA 5214</strain>
    </source>
</reference>
<feature type="compositionally biased region" description="Acidic residues" evidence="9">
    <location>
        <begin position="177"/>
        <end position="187"/>
    </location>
</feature>
<dbReference type="InterPro" id="IPR011009">
    <property type="entry name" value="Kinase-like_dom_sf"/>
</dbReference>
<evidence type="ECO:0000256" key="9">
    <source>
        <dbReference type="SAM" id="MobiDB-lite"/>
    </source>
</evidence>
<evidence type="ECO:0000256" key="2">
    <source>
        <dbReference type="ARBA" id="ARBA00022527"/>
    </source>
</evidence>
<feature type="region of interest" description="Disordered" evidence="9">
    <location>
        <begin position="937"/>
        <end position="986"/>
    </location>
</feature>
<feature type="compositionally biased region" description="Basic residues" evidence="9">
    <location>
        <begin position="192"/>
        <end position="207"/>
    </location>
</feature>
<dbReference type="RefSeq" id="XP_025359108.1">
    <property type="nucleotide sequence ID" value="XM_025509460.1"/>
</dbReference>
<protein>
    <recommendedName>
        <fullName evidence="10">Protein kinase domain-containing protein</fullName>
    </recommendedName>
</protein>
<dbReference type="PROSITE" id="PS00107">
    <property type="entry name" value="PROTEIN_KINASE_ATP"/>
    <property type="match status" value="1"/>
</dbReference>
<dbReference type="GO" id="GO:0004674">
    <property type="term" value="F:protein serine/threonine kinase activity"/>
    <property type="evidence" value="ECO:0007669"/>
    <property type="project" value="UniProtKB-KW"/>
</dbReference>
<dbReference type="Pfam" id="PF00069">
    <property type="entry name" value="Pkinase"/>
    <property type="match status" value="1"/>
</dbReference>
<dbReference type="SMART" id="SM00220">
    <property type="entry name" value="S_TKc"/>
    <property type="match status" value="1"/>
</dbReference>
<evidence type="ECO:0000256" key="3">
    <source>
        <dbReference type="ARBA" id="ARBA00022679"/>
    </source>
</evidence>
<dbReference type="GO" id="GO:0005524">
    <property type="term" value="F:ATP binding"/>
    <property type="evidence" value="ECO:0007669"/>
    <property type="project" value="UniProtKB-UniRule"/>
</dbReference>
<feature type="compositionally biased region" description="Acidic residues" evidence="9">
    <location>
        <begin position="225"/>
        <end position="235"/>
    </location>
</feature>
<dbReference type="PANTHER" id="PTHR48016:SF32">
    <property type="entry name" value="MITOGEN-ACTIVATED PROTEIN KINASE KINASE KINASE 4"/>
    <property type="match status" value="1"/>
</dbReference>
<evidence type="ECO:0000256" key="1">
    <source>
        <dbReference type="ARBA" id="ARBA00006529"/>
    </source>
</evidence>
<evidence type="ECO:0000259" key="10">
    <source>
        <dbReference type="PROSITE" id="PS50011"/>
    </source>
</evidence>
<feature type="compositionally biased region" description="Low complexity" evidence="9">
    <location>
        <begin position="77"/>
        <end position="101"/>
    </location>
</feature>
<dbReference type="InterPro" id="IPR017441">
    <property type="entry name" value="Protein_kinase_ATP_BS"/>
</dbReference>
<feature type="compositionally biased region" description="Basic and acidic residues" evidence="9">
    <location>
        <begin position="125"/>
        <end position="138"/>
    </location>
</feature>
<feature type="region of interest" description="Disordered" evidence="9">
    <location>
        <begin position="1"/>
        <end position="339"/>
    </location>
</feature>
<feature type="coiled-coil region" evidence="8">
    <location>
        <begin position="1234"/>
        <end position="1264"/>
    </location>
</feature>
<accession>A0A316UGX6</accession>
<dbReference type="PANTHER" id="PTHR48016">
    <property type="entry name" value="MAP KINASE KINASE KINASE SSK2-RELATED-RELATED"/>
    <property type="match status" value="1"/>
</dbReference>
<comment type="similarity">
    <text evidence="1">Belongs to the protein kinase superfamily. STE Ser/Thr protein kinase family. MAP kinase kinase kinase subfamily.</text>
</comment>
<evidence type="ECO:0000313" key="11">
    <source>
        <dbReference type="EMBL" id="PWN24496.1"/>
    </source>
</evidence>
<evidence type="ECO:0000256" key="4">
    <source>
        <dbReference type="ARBA" id="ARBA00022741"/>
    </source>
</evidence>
<keyword evidence="8" id="KW-0175">Coiled coil</keyword>
<name>A0A316UGX6_9BASI</name>
<feature type="compositionally biased region" description="Low complexity" evidence="9">
    <location>
        <begin position="958"/>
        <end position="986"/>
    </location>
</feature>
<feature type="domain" description="Protein kinase" evidence="10">
    <location>
        <begin position="1359"/>
        <end position="1649"/>
    </location>
</feature>
<dbReference type="STRING" id="1569628.A0A316UGX6"/>
<keyword evidence="5" id="KW-0418">Kinase</keyword>
<dbReference type="InterPro" id="IPR000719">
    <property type="entry name" value="Prot_kinase_dom"/>
</dbReference>
<feature type="compositionally biased region" description="Acidic residues" evidence="9">
    <location>
        <begin position="263"/>
        <end position="273"/>
    </location>
</feature>
<feature type="region of interest" description="Disordered" evidence="9">
    <location>
        <begin position="433"/>
        <end position="459"/>
    </location>
</feature>
<dbReference type="InterPro" id="IPR008271">
    <property type="entry name" value="Ser/Thr_kinase_AS"/>
</dbReference>
<dbReference type="OrthoDB" id="1043025at2759"/>
<dbReference type="GO" id="GO:0038066">
    <property type="term" value="P:p38MAPK cascade"/>
    <property type="evidence" value="ECO:0007669"/>
    <property type="project" value="TreeGrafter"/>
</dbReference>
<dbReference type="Gene3D" id="3.30.200.20">
    <property type="entry name" value="Phosphorylase Kinase, domain 1"/>
    <property type="match status" value="1"/>
</dbReference>
<feature type="binding site" evidence="7">
    <location>
        <position position="1388"/>
    </location>
    <ligand>
        <name>ATP</name>
        <dbReference type="ChEBI" id="CHEBI:30616"/>
    </ligand>
</feature>
<evidence type="ECO:0000256" key="6">
    <source>
        <dbReference type="ARBA" id="ARBA00022840"/>
    </source>
</evidence>
<dbReference type="GeneID" id="37031283"/>
<dbReference type="PROSITE" id="PS00108">
    <property type="entry name" value="PROTEIN_KINASE_ST"/>
    <property type="match status" value="1"/>
</dbReference>
<keyword evidence="4 7" id="KW-0547">Nucleotide-binding</keyword>
<proteinExistence type="inferred from homology"/>
<dbReference type="PROSITE" id="PS50011">
    <property type="entry name" value="PROTEIN_KINASE_DOM"/>
    <property type="match status" value="1"/>
</dbReference>
<evidence type="ECO:0000256" key="8">
    <source>
        <dbReference type="SAM" id="Coils"/>
    </source>
</evidence>
<sequence>MFSPSSRPDDIQEEQEDQRQESDGGGGASSPPRHPPRPGPSVLTGVSSPQRQQSGGNTSSRTPAAGAGTRTGPRPVPRSSSSLRHISSSRSTSSRGVSFKSVPEDRAADANAHAVPNDLGSSAKRKMDAEERKRREMLQQEDFWADDDSDVEARAAQASMGPSSSVAGQRAPLTPTSDEEEDGDELDAILPPHRRSARRRLSRRRPRGSSSSLERLDANVLAESTTEDEDDEEAIQEQGEYSSQTDDDWSEAEEERRGSAHEDGDEGEGEGEDEGARHARNARYAARDPGGPSLNGPRRAPWHQRGPAAGYSAAMQTPGLAYPPALETPMEGSPGTEEVEADPRQRLEWQTMLESVLASEVLRSETKRITSVDAPDVSKRELMYRRWLDIRASLRGRGHLRGAVDAEEKRLKRGWPELLRSVIEAIKNCRSDEEQQQRVGADEPLVQGQDHAESQDEKQRVLEEVGNLLQRVDESESQFPSLAKAIEVVPEWGDKAVQGKLEALYAWYNTATLLELRLRILKEWTGSETLRIDVPLKSSARDQADPNALIAAANGELEGMTFVERVLKEGSLQHTFEKRTLGSLNQLVCKARDTIKTHHESFLRMKLPSFAPELVQLISFPMRLVEGALRLRLDYAGKIKEPSLLIVDSLTDDLRAVLDVAIRTKRTYLSTMVPDPSRGWDMPPVIDASYDEILRDALRFFFRFISFKLKGSVFFKETEILDNEWQFLSQAVEVIEGGDVIVAKSITRIVNKLFARIVTYFERELSAPSATKGRGKAAATAQGEGAGTNAAAGGGDGVALSGRGPSLAGGLTKGTVHLTLPEKIKWIHAVFDNVRIRSRKLLGFARDIRNRLDNAAEYDLATLRPPDANGEASGDQGDATMDLNAFMQTLINADYFLVYTEVYEERGIYIVAEPTLHDKPEIIEDLLRKCVRKIAPHSNSRPSGGAGGALAEDEERGAGTTTVAVEETEAASTVKPTTPAAAGSAASEEESSHYLLLLTPRDPFMWTGRVMPYKIEYVEVSLNDRRLRLIADGPKERLQLCKERFQNEFKRGGDSSATVFPLDVINEHMAHMSDVQAELRNINKGVYMLSNTVLNAVSGVQRNLRRRHRRNESSESDPQGRRSKSATESEELIQNCFSMAAEQGFRSLPFIESNRLRGYMTLALARLAINWVGFICDDCVHTDRKTFKWAVAALENAVQVTRNENIFHLSEDDFAMMRAKVASCVALLISHFDILGARSSVANAKAEQERLEREKAERSKAMEAGNNLLPESADAAERHAAASRLIQGADQQQPQLQRMDSGTEAMEERWVQKMIEWDEARQSIEAEQRLIGRVLDDTRLEDRGLQFLASSSSRIQIRWQQGRFIGGGTFGTVYLAVNLDSGGLMAVKEIRFQDISNTPTLYKQIKDEMNVMEMLSHPNIVEYYGIEVHRDKVYIFEEYCQGGSLAQLLEHGRIEDEAVIQVYTLQMLDGLVYLHSQGVVHRDIKPDNILLDHMGVIKFVDFGAAKVLAKNSRTVQRSRRSGITPGNNMAGMVGPDGKPVGAAAVQSLQGTPMYMSPEVIKGESRGRRGAMDVWSLGCVVLEFATGRRPWSQLDNEWAIMFHIGMAQQHPPLPEPGQLSEMGIDFIRQCLIIDPYDRPSAAEMRQHPWIRNLVEQLDAAAADEEAAAATAAAMGGENNSYAGADTSSLQYDAATPFQHTSDSATGIAAMVATPGTRSINGFNFQRPGMPSAVSSATSASGSASASETLTTPPSQHVGAGLPHQPSHSGFPATVADMAWKREERLMHEMKKPLEMTTGLRNDAEEEAEGAQERREGDV</sequence>
<keyword evidence="2" id="KW-0723">Serine/threonine-protein kinase</keyword>
<feature type="region of interest" description="Disordered" evidence="9">
    <location>
        <begin position="1789"/>
        <end position="1817"/>
    </location>
</feature>
<feature type="region of interest" description="Disordered" evidence="9">
    <location>
        <begin position="1720"/>
        <end position="1769"/>
    </location>
</feature>
<evidence type="ECO:0000256" key="7">
    <source>
        <dbReference type="PROSITE-ProRule" id="PRU10141"/>
    </source>
</evidence>
<evidence type="ECO:0000256" key="5">
    <source>
        <dbReference type="ARBA" id="ARBA00022777"/>
    </source>
</evidence>
<feature type="compositionally biased region" description="Polar residues" evidence="9">
    <location>
        <begin position="44"/>
        <end position="62"/>
    </location>
</feature>
<dbReference type="Proteomes" id="UP000245884">
    <property type="component" value="Unassembled WGS sequence"/>
</dbReference>
<dbReference type="Gene3D" id="1.10.510.10">
    <property type="entry name" value="Transferase(Phosphotransferase) domain 1"/>
    <property type="match status" value="1"/>
</dbReference>
<dbReference type="SUPFAM" id="SSF56112">
    <property type="entry name" value="Protein kinase-like (PK-like)"/>
    <property type="match status" value="1"/>
</dbReference>
<feature type="compositionally biased region" description="Basic and acidic residues" evidence="9">
    <location>
        <begin position="450"/>
        <end position="459"/>
    </location>
</feature>
<dbReference type="InterPro" id="IPR050538">
    <property type="entry name" value="MAP_kinase_kinase_kinase"/>
</dbReference>
<keyword evidence="6 7" id="KW-0067">ATP-binding</keyword>
<keyword evidence="3" id="KW-0808">Transferase</keyword>
<gene>
    <name evidence="11" type="ORF">BDZ90DRAFT_282425</name>
</gene>
<feature type="compositionally biased region" description="Low complexity" evidence="9">
    <location>
        <begin position="1730"/>
        <end position="1745"/>
    </location>
</feature>
<evidence type="ECO:0000313" key="12">
    <source>
        <dbReference type="Proteomes" id="UP000245884"/>
    </source>
</evidence>
<dbReference type="CDD" id="cd06626">
    <property type="entry name" value="STKc_MEKK4"/>
    <property type="match status" value="1"/>
</dbReference>
<keyword evidence="12" id="KW-1185">Reference proteome</keyword>
<organism evidence="11 12">
    <name type="scientific">Jaminaea rosea</name>
    <dbReference type="NCBI Taxonomy" id="1569628"/>
    <lineage>
        <taxon>Eukaryota</taxon>
        <taxon>Fungi</taxon>
        <taxon>Dikarya</taxon>
        <taxon>Basidiomycota</taxon>
        <taxon>Ustilaginomycotina</taxon>
        <taxon>Exobasidiomycetes</taxon>
        <taxon>Microstromatales</taxon>
        <taxon>Microstromatales incertae sedis</taxon>
        <taxon>Jaminaea</taxon>
    </lineage>
</organism>